<keyword evidence="3" id="KW-0731">Sigma factor</keyword>
<dbReference type="InterPro" id="IPR039425">
    <property type="entry name" value="RNA_pol_sigma-70-like"/>
</dbReference>
<organism evidence="9 10">
    <name type="scientific">Paludisphaera mucosa</name>
    <dbReference type="NCBI Taxonomy" id="3030827"/>
    <lineage>
        <taxon>Bacteria</taxon>
        <taxon>Pseudomonadati</taxon>
        <taxon>Planctomycetota</taxon>
        <taxon>Planctomycetia</taxon>
        <taxon>Isosphaerales</taxon>
        <taxon>Isosphaeraceae</taxon>
        <taxon>Paludisphaera</taxon>
    </lineage>
</organism>
<evidence type="ECO:0000256" key="6">
    <source>
        <dbReference type="SAM" id="MobiDB-lite"/>
    </source>
</evidence>
<dbReference type="SUPFAM" id="SSF88946">
    <property type="entry name" value="Sigma2 domain of RNA polymerase sigma factors"/>
    <property type="match status" value="1"/>
</dbReference>
<comment type="similarity">
    <text evidence="1">Belongs to the sigma-70 factor family. ECF subfamily.</text>
</comment>
<evidence type="ECO:0000313" key="9">
    <source>
        <dbReference type="EMBL" id="MDG3005044.1"/>
    </source>
</evidence>
<comment type="caution">
    <text evidence="9">The sequence shown here is derived from an EMBL/GenBank/DDBJ whole genome shotgun (WGS) entry which is preliminary data.</text>
</comment>
<dbReference type="Proteomes" id="UP001216907">
    <property type="component" value="Unassembled WGS sequence"/>
</dbReference>
<dbReference type="PANTHER" id="PTHR43133">
    <property type="entry name" value="RNA POLYMERASE ECF-TYPE SIGMA FACTO"/>
    <property type="match status" value="1"/>
</dbReference>
<keyword evidence="5" id="KW-0804">Transcription</keyword>
<dbReference type="InterPro" id="IPR007627">
    <property type="entry name" value="RNA_pol_sigma70_r2"/>
</dbReference>
<dbReference type="Pfam" id="PF08281">
    <property type="entry name" value="Sigma70_r4_2"/>
    <property type="match status" value="1"/>
</dbReference>
<evidence type="ECO:0000256" key="2">
    <source>
        <dbReference type="ARBA" id="ARBA00023015"/>
    </source>
</evidence>
<dbReference type="Gene3D" id="1.10.10.10">
    <property type="entry name" value="Winged helix-like DNA-binding domain superfamily/Winged helix DNA-binding domain"/>
    <property type="match status" value="1"/>
</dbReference>
<evidence type="ECO:0000256" key="3">
    <source>
        <dbReference type="ARBA" id="ARBA00023082"/>
    </source>
</evidence>
<sequence>MLYAEVGSTRPSMLGAVADWGDQQAWDAFRRRYDPLLSACCRRLGLDAAATDDVVQETWIQVANRMRSFVYDPDGSFRGWLWRVCRYEAIDHLKKRRAEATVPLDDRDEFAAARGVSVDPTPDPDGDGWPSWFAGRRREAERIQAEVRRRVEPQTWEAFRLVCLEIWTVKEAARHLGTSEANVYKAVARVRKRLGDEGARALDRPTDAERP</sequence>
<evidence type="ECO:0000259" key="8">
    <source>
        <dbReference type="Pfam" id="PF08281"/>
    </source>
</evidence>
<reference evidence="9 10" key="1">
    <citation type="submission" date="2023-03" db="EMBL/GenBank/DDBJ databases">
        <title>Paludisphaera mucosa sp. nov. a novel planctomycete from northern fen.</title>
        <authorList>
            <person name="Ivanova A."/>
        </authorList>
    </citation>
    <scope>NUCLEOTIDE SEQUENCE [LARGE SCALE GENOMIC DNA]</scope>
    <source>
        <strain evidence="9 10">Pla2</strain>
    </source>
</reference>
<dbReference type="InterPro" id="IPR013249">
    <property type="entry name" value="RNA_pol_sigma70_r4_t2"/>
</dbReference>
<dbReference type="Pfam" id="PF04542">
    <property type="entry name" value="Sigma70_r2"/>
    <property type="match status" value="1"/>
</dbReference>
<evidence type="ECO:0000313" key="10">
    <source>
        <dbReference type="Proteomes" id="UP001216907"/>
    </source>
</evidence>
<dbReference type="InterPro" id="IPR014284">
    <property type="entry name" value="RNA_pol_sigma-70_dom"/>
</dbReference>
<dbReference type="SUPFAM" id="SSF88659">
    <property type="entry name" value="Sigma3 and sigma4 domains of RNA polymerase sigma factors"/>
    <property type="match status" value="1"/>
</dbReference>
<feature type="region of interest" description="Disordered" evidence="6">
    <location>
        <begin position="113"/>
        <end position="132"/>
    </location>
</feature>
<proteinExistence type="inferred from homology"/>
<dbReference type="PANTHER" id="PTHR43133:SF8">
    <property type="entry name" value="RNA POLYMERASE SIGMA FACTOR HI_1459-RELATED"/>
    <property type="match status" value="1"/>
</dbReference>
<dbReference type="RefSeq" id="WP_277861393.1">
    <property type="nucleotide sequence ID" value="NZ_JARRAG010000002.1"/>
</dbReference>
<evidence type="ECO:0000256" key="1">
    <source>
        <dbReference type="ARBA" id="ARBA00010641"/>
    </source>
</evidence>
<evidence type="ECO:0000259" key="7">
    <source>
        <dbReference type="Pfam" id="PF04542"/>
    </source>
</evidence>
<dbReference type="NCBIfam" id="TIGR02937">
    <property type="entry name" value="sigma70-ECF"/>
    <property type="match status" value="1"/>
</dbReference>
<evidence type="ECO:0000256" key="5">
    <source>
        <dbReference type="ARBA" id="ARBA00023163"/>
    </source>
</evidence>
<dbReference type="InterPro" id="IPR036388">
    <property type="entry name" value="WH-like_DNA-bd_sf"/>
</dbReference>
<gene>
    <name evidence="9" type="ORF">PZE19_14750</name>
</gene>
<accession>A0ABT6FC64</accession>
<dbReference type="InterPro" id="IPR013325">
    <property type="entry name" value="RNA_pol_sigma_r2"/>
</dbReference>
<name>A0ABT6FC64_9BACT</name>
<evidence type="ECO:0000256" key="4">
    <source>
        <dbReference type="ARBA" id="ARBA00023125"/>
    </source>
</evidence>
<feature type="domain" description="RNA polymerase sigma-70 region 2" evidence="7">
    <location>
        <begin position="31"/>
        <end position="97"/>
    </location>
</feature>
<keyword evidence="4" id="KW-0238">DNA-binding</keyword>
<dbReference type="InterPro" id="IPR013324">
    <property type="entry name" value="RNA_pol_sigma_r3/r4-like"/>
</dbReference>
<keyword evidence="2" id="KW-0805">Transcription regulation</keyword>
<dbReference type="EMBL" id="JARRAG010000002">
    <property type="protein sequence ID" value="MDG3005044.1"/>
    <property type="molecule type" value="Genomic_DNA"/>
</dbReference>
<feature type="domain" description="RNA polymerase sigma factor 70 region 4 type 2" evidence="8">
    <location>
        <begin position="153"/>
        <end position="194"/>
    </location>
</feature>
<keyword evidence="10" id="KW-1185">Reference proteome</keyword>
<dbReference type="Gene3D" id="1.10.1740.10">
    <property type="match status" value="1"/>
</dbReference>
<protein>
    <submittedName>
        <fullName evidence="9">Sigma-70 family RNA polymerase sigma factor</fullName>
    </submittedName>
</protein>